<name>A0A3L6FE94_MAIZE</name>
<evidence type="ECO:0000313" key="2">
    <source>
        <dbReference type="EMBL" id="PWZ29967.1"/>
    </source>
</evidence>
<dbReference type="EMBL" id="NCVQ01000004">
    <property type="protein sequence ID" value="PWZ29967.1"/>
    <property type="molecule type" value="Genomic_DNA"/>
</dbReference>
<feature type="region of interest" description="Disordered" evidence="1">
    <location>
        <begin position="1"/>
        <end position="23"/>
    </location>
</feature>
<comment type="caution">
    <text evidence="2">The sequence shown here is derived from an EMBL/GenBank/DDBJ whole genome shotgun (WGS) entry which is preliminary data.</text>
</comment>
<protein>
    <submittedName>
        <fullName evidence="2">Uncharacterized protein</fullName>
    </submittedName>
</protein>
<gene>
    <name evidence="2" type="ORF">Zm00014a_040354</name>
</gene>
<proteinExistence type="predicted"/>
<reference evidence="2" key="1">
    <citation type="journal article" date="2018" name="Nat. Genet.">
        <title>Extensive intraspecific gene order and gene structural variations between Mo17 and other maize genomes.</title>
        <authorList>
            <person name="Sun S."/>
            <person name="Zhou Y."/>
            <person name="Chen J."/>
            <person name="Shi J."/>
            <person name="Zhao H."/>
            <person name="Zhao H."/>
            <person name="Song W."/>
            <person name="Zhang M."/>
            <person name="Cui Y."/>
            <person name="Dong X."/>
            <person name="Liu H."/>
            <person name="Ma X."/>
            <person name="Jiao Y."/>
            <person name="Wang B."/>
            <person name="Wei X."/>
            <person name="Stein J.C."/>
            <person name="Glaubitz J.C."/>
            <person name="Lu F."/>
            <person name="Yu G."/>
            <person name="Liang C."/>
            <person name="Fengler K."/>
            <person name="Li B."/>
            <person name="Rafalski A."/>
            <person name="Schnable P.S."/>
            <person name="Ware D.H."/>
            <person name="Buckler E.S."/>
            <person name="Lai J."/>
        </authorList>
    </citation>
    <scope>NUCLEOTIDE SEQUENCE [LARGE SCALE GENOMIC DNA]</scope>
    <source>
        <tissue evidence="2">Seedling</tissue>
    </source>
</reference>
<evidence type="ECO:0000256" key="1">
    <source>
        <dbReference type="SAM" id="MobiDB-lite"/>
    </source>
</evidence>
<dbReference type="Proteomes" id="UP000251960">
    <property type="component" value="Chromosome 3"/>
</dbReference>
<sequence>MGGSVRPAALAPSKWRGGAGLPATGVREQWESCSRGEEGRKKVRGDAHGAVLLPSAMEQGGEMAWRKKWSWLVAARG</sequence>
<accession>A0A3L6FE94</accession>
<organism evidence="2">
    <name type="scientific">Zea mays</name>
    <name type="common">Maize</name>
    <dbReference type="NCBI Taxonomy" id="4577"/>
    <lineage>
        <taxon>Eukaryota</taxon>
        <taxon>Viridiplantae</taxon>
        <taxon>Streptophyta</taxon>
        <taxon>Embryophyta</taxon>
        <taxon>Tracheophyta</taxon>
        <taxon>Spermatophyta</taxon>
        <taxon>Magnoliopsida</taxon>
        <taxon>Liliopsida</taxon>
        <taxon>Poales</taxon>
        <taxon>Poaceae</taxon>
        <taxon>PACMAD clade</taxon>
        <taxon>Panicoideae</taxon>
        <taxon>Andropogonodae</taxon>
        <taxon>Andropogoneae</taxon>
        <taxon>Tripsacinae</taxon>
        <taxon>Zea</taxon>
    </lineage>
</organism>
<dbReference type="AlphaFoldDB" id="A0A3L6FE94"/>